<dbReference type="Pfam" id="PF20154">
    <property type="entry name" value="LNT_N"/>
    <property type="match status" value="1"/>
</dbReference>
<accession>G9ZF45</accession>
<evidence type="ECO:0000256" key="5">
    <source>
        <dbReference type="ARBA" id="ARBA00022692"/>
    </source>
</evidence>
<dbReference type="EC" id="2.3.1.269" evidence="9"/>
<comment type="similarity">
    <text evidence="2 9">Belongs to the CN hydrolase family. Apolipoprotein N-acyltransferase subfamily.</text>
</comment>
<comment type="subcellular location">
    <subcellularLocation>
        <location evidence="1 9">Cell membrane</location>
        <topology evidence="1 9">Multi-pass membrane protein</topology>
    </subcellularLocation>
</comment>
<feature type="transmembrane region" description="Helical" evidence="9">
    <location>
        <begin position="209"/>
        <end position="228"/>
    </location>
</feature>
<feature type="transmembrane region" description="Helical" evidence="9">
    <location>
        <begin position="47"/>
        <end position="64"/>
    </location>
</feature>
<dbReference type="HOGENOM" id="CLU_019563_3_0_6"/>
<dbReference type="GO" id="GO:0016410">
    <property type="term" value="F:N-acyltransferase activity"/>
    <property type="evidence" value="ECO:0007669"/>
    <property type="project" value="UniProtKB-UniRule"/>
</dbReference>
<reference evidence="11 12" key="1">
    <citation type="submission" date="2011-08" db="EMBL/GenBank/DDBJ databases">
        <authorList>
            <person name="Weinstock G."/>
            <person name="Sodergren E."/>
            <person name="Clifton S."/>
            <person name="Fulton L."/>
            <person name="Fulton B."/>
            <person name="Courtney L."/>
            <person name="Fronick C."/>
            <person name="Harrison M."/>
            <person name="Strong C."/>
            <person name="Farmer C."/>
            <person name="Delahaunty K."/>
            <person name="Markovic C."/>
            <person name="Hall O."/>
            <person name="Minx P."/>
            <person name="Tomlinson C."/>
            <person name="Mitreva M."/>
            <person name="Hou S."/>
            <person name="Chen J."/>
            <person name="Wollam A."/>
            <person name="Pepin K.H."/>
            <person name="Johnson M."/>
            <person name="Bhonagiri V."/>
            <person name="Zhang X."/>
            <person name="Suruliraj S."/>
            <person name="Warren W."/>
            <person name="Chinwalla A."/>
            <person name="Mardis E.R."/>
            <person name="Wilson R.K."/>
        </authorList>
    </citation>
    <scope>NUCLEOTIDE SEQUENCE [LARGE SCALE GENOMIC DNA]</scope>
    <source>
        <strain evidence="11 12">F0432</strain>
    </source>
</reference>
<dbReference type="AlphaFoldDB" id="G9ZF45"/>
<feature type="transmembrane region" description="Helical" evidence="9">
    <location>
        <begin position="76"/>
        <end position="98"/>
    </location>
</feature>
<dbReference type="PANTHER" id="PTHR38686:SF1">
    <property type="entry name" value="APOLIPOPROTEIN N-ACYLTRANSFERASE"/>
    <property type="match status" value="1"/>
</dbReference>
<protein>
    <recommendedName>
        <fullName evidence="9">Apolipoprotein N-acyltransferase</fullName>
        <shortName evidence="9">ALP N-acyltransferase</shortName>
        <ecNumber evidence="9">2.3.1.269</ecNumber>
    </recommendedName>
</protein>
<proteinExistence type="inferred from homology"/>
<dbReference type="InterPro" id="IPR045378">
    <property type="entry name" value="LNT_N"/>
</dbReference>
<keyword evidence="7 9" id="KW-0472">Membrane</keyword>
<name>G9ZF45_9GAMM</name>
<evidence type="ECO:0000313" key="11">
    <source>
        <dbReference type="EMBL" id="EHM54150.1"/>
    </source>
</evidence>
<keyword evidence="3 9" id="KW-1003">Cell membrane</keyword>
<feature type="transmembrane region" description="Helical" evidence="9">
    <location>
        <begin position="486"/>
        <end position="504"/>
    </location>
</feature>
<evidence type="ECO:0000256" key="1">
    <source>
        <dbReference type="ARBA" id="ARBA00004651"/>
    </source>
</evidence>
<comment type="caution">
    <text evidence="11">The sequence shown here is derived from an EMBL/GenBank/DDBJ whole genome shotgun (WGS) entry which is preliminary data.</text>
</comment>
<evidence type="ECO:0000256" key="8">
    <source>
        <dbReference type="ARBA" id="ARBA00023315"/>
    </source>
</evidence>
<feature type="transmembrane region" description="Helical" evidence="9">
    <location>
        <begin position="176"/>
        <end position="197"/>
    </location>
</feature>
<gene>
    <name evidence="9" type="primary">lnt</name>
    <name evidence="11" type="ORF">HMPREF9080_01398</name>
</gene>
<evidence type="ECO:0000256" key="9">
    <source>
        <dbReference type="HAMAP-Rule" id="MF_01148"/>
    </source>
</evidence>
<feature type="transmembrane region" description="Helical" evidence="9">
    <location>
        <begin position="104"/>
        <end position="127"/>
    </location>
</feature>
<evidence type="ECO:0000256" key="3">
    <source>
        <dbReference type="ARBA" id="ARBA00022475"/>
    </source>
</evidence>
<dbReference type="Pfam" id="PF00795">
    <property type="entry name" value="CN_hydrolase"/>
    <property type="match status" value="1"/>
</dbReference>
<dbReference type="HAMAP" id="MF_01148">
    <property type="entry name" value="Lnt"/>
    <property type="match status" value="1"/>
</dbReference>
<dbReference type="GO" id="GO:0042158">
    <property type="term" value="P:lipoprotein biosynthetic process"/>
    <property type="evidence" value="ECO:0007669"/>
    <property type="project" value="UniProtKB-UniRule"/>
</dbReference>
<dbReference type="PROSITE" id="PS50263">
    <property type="entry name" value="CN_HYDROLASE"/>
    <property type="match status" value="1"/>
</dbReference>
<dbReference type="InterPro" id="IPR004563">
    <property type="entry name" value="Apolipo_AcylTrfase"/>
</dbReference>
<dbReference type="NCBIfam" id="TIGR00546">
    <property type="entry name" value="lnt"/>
    <property type="match status" value="1"/>
</dbReference>
<keyword evidence="5 9" id="KW-0812">Transmembrane</keyword>
<feature type="transmembrane region" description="Helical" evidence="9">
    <location>
        <begin position="21"/>
        <end position="41"/>
    </location>
</feature>
<comment type="pathway">
    <text evidence="9">Protein modification; lipoprotein biosynthesis (N-acyl transfer).</text>
</comment>
<sequence>MPLGGARRRPRKALYNARLSSSGLPYVVLLLAPLAGLLLAFSFAPFPLGWAALLPLTVLCWLWQQPARQRPLLYGWLFALGFFASGLYWVYISLYYYGNAPLPFAILANVLLVLFMSLYGLAAGWLLRRCSAPDGWRRVLLIPPAWVAAELLRAYVLTGFPWLAVGYSALHTPLDGIAPLGGVFVLSLLLMFIASLLARAWLSRSWRVAAAAVALYATASASSLLSFVTPAGAPFSVALVQGNIEQSTKFAPGMMERHLQDYIAAAIDREETVVVLPETAFAFMEEQLRTDLDQLDRYFKARGQTLVTGIPAGDLAKEIFFNAVVALGDGQGHYYKHHLLPFGEYIPLRDWLSIFEQYVDIPYSNFSRGDAVQTPLFTGKHRAGVSICFEAAFGREVRHALPTADYLINVSNDAWFKDSIAADQHLQMNQMRCREMGREMARATNDGYTVLLDATGRVKARLPRFERGVLSGEVQPYAGLTPYARFGNAIVFSLLALCVVVLLLSRKRLR</sequence>
<evidence type="ECO:0000256" key="2">
    <source>
        <dbReference type="ARBA" id="ARBA00010065"/>
    </source>
</evidence>
<organism evidence="11 12">
    <name type="scientific">Cardiobacterium valvarum F0432</name>
    <dbReference type="NCBI Taxonomy" id="797473"/>
    <lineage>
        <taxon>Bacteria</taxon>
        <taxon>Pseudomonadati</taxon>
        <taxon>Pseudomonadota</taxon>
        <taxon>Gammaproteobacteria</taxon>
        <taxon>Cardiobacteriales</taxon>
        <taxon>Cardiobacteriaceae</taxon>
        <taxon>Cardiobacterium</taxon>
    </lineage>
</organism>
<dbReference type="InterPro" id="IPR003010">
    <property type="entry name" value="C-N_Hydrolase"/>
</dbReference>
<feature type="transmembrane region" description="Helical" evidence="9">
    <location>
        <begin position="139"/>
        <end position="164"/>
    </location>
</feature>
<dbReference type="PATRIC" id="fig|797473.3.peg.1127"/>
<comment type="catalytic activity">
    <reaction evidence="9">
        <text>N-terminal S-1,2-diacyl-sn-glyceryl-L-cysteinyl-[lipoprotein] + a glycerophospholipid = N-acyl-S-1,2-diacyl-sn-glyceryl-L-cysteinyl-[lipoprotein] + a 2-acyl-sn-glycero-3-phospholipid + H(+)</text>
        <dbReference type="Rhea" id="RHEA:48228"/>
        <dbReference type="Rhea" id="RHEA-COMP:14681"/>
        <dbReference type="Rhea" id="RHEA-COMP:14684"/>
        <dbReference type="ChEBI" id="CHEBI:15378"/>
        <dbReference type="ChEBI" id="CHEBI:136912"/>
        <dbReference type="ChEBI" id="CHEBI:140656"/>
        <dbReference type="ChEBI" id="CHEBI:140657"/>
        <dbReference type="ChEBI" id="CHEBI:140660"/>
        <dbReference type="EC" id="2.3.1.269"/>
    </reaction>
</comment>
<dbReference type="EMBL" id="AGCM01000076">
    <property type="protein sequence ID" value="EHM54150.1"/>
    <property type="molecule type" value="Genomic_DNA"/>
</dbReference>
<keyword evidence="11" id="KW-0449">Lipoprotein</keyword>
<evidence type="ECO:0000256" key="4">
    <source>
        <dbReference type="ARBA" id="ARBA00022679"/>
    </source>
</evidence>
<comment type="function">
    <text evidence="9">Catalyzes the phospholipid dependent N-acylation of the N-terminal cysteine of apolipoprotein, the last step in lipoprotein maturation.</text>
</comment>
<evidence type="ECO:0000313" key="12">
    <source>
        <dbReference type="Proteomes" id="UP000004750"/>
    </source>
</evidence>
<dbReference type="Proteomes" id="UP000004750">
    <property type="component" value="Unassembled WGS sequence"/>
</dbReference>
<evidence type="ECO:0000256" key="7">
    <source>
        <dbReference type="ARBA" id="ARBA00023136"/>
    </source>
</evidence>
<dbReference type="STRING" id="797473.HMPREF9080_01398"/>
<evidence type="ECO:0000256" key="6">
    <source>
        <dbReference type="ARBA" id="ARBA00022989"/>
    </source>
</evidence>
<dbReference type="InterPro" id="IPR036526">
    <property type="entry name" value="C-N_Hydrolase_sf"/>
</dbReference>
<feature type="domain" description="CN hydrolase" evidence="10">
    <location>
        <begin position="240"/>
        <end position="476"/>
    </location>
</feature>
<keyword evidence="4 9" id="KW-0808">Transferase</keyword>
<dbReference type="UniPathway" id="UPA00666"/>
<dbReference type="Gene3D" id="3.60.110.10">
    <property type="entry name" value="Carbon-nitrogen hydrolase"/>
    <property type="match status" value="1"/>
</dbReference>
<dbReference type="GO" id="GO:0005886">
    <property type="term" value="C:plasma membrane"/>
    <property type="evidence" value="ECO:0007669"/>
    <property type="project" value="UniProtKB-SubCell"/>
</dbReference>
<evidence type="ECO:0000259" key="10">
    <source>
        <dbReference type="PROSITE" id="PS50263"/>
    </source>
</evidence>
<keyword evidence="6 9" id="KW-1133">Transmembrane helix</keyword>
<dbReference type="PANTHER" id="PTHR38686">
    <property type="entry name" value="APOLIPOPROTEIN N-ACYLTRANSFERASE"/>
    <property type="match status" value="1"/>
</dbReference>
<dbReference type="CDD" id="cd07571">
    <property type="entry name" value="ALP_N-acyl_transferase"/>
    <property type="match status" value="1"/>
</dbReference>
<keyword evidence="8 9" id="KW-0012">Acyltransferase</keyword>
<dbReference type="SUPFAM" id="SSF56317">
    <property type="entry name" value="Carbon-nitrogen hydrolase"/>
    <property type="match status" value="1"/>
</dbReference>